<gene>
    <name evidence="1" type="ORF">BST83_15380</name>
</gene>
<keyword evidence="2" id="KW-1185">Reference proteome</keyword>
<organism evidence="1 2">
    <name type="scientific">Polaribacter filamentus</name>
    <dbReference type="NCBI Taxonomy" id="53483"/>
    <lineage>
        <taxon>Bacteria</taxon>
        <taxon>Pseudomonadati</taxon>
        <taxon>Bacteroidota</taxon>
        <taxon>Flavobacteriia</taxon>
        <taxon>Flavobacteriales</taxon>
        <taxon>Flavobacteriaceae</taxon>
    </lineage>
</organism>
<reference evidence="1 2" key="1">
    <citation type="submission" date="2016-11" db="EMBL/GenBank/DDBJ databases">
        <title>Trade-off between light-utilization and light-protection in marine flavobacteria.</title>
        <authorList>
            <person name="Kumagai Y."/>
        </authorList>
    </citation>
    <scope>NUCLEOTIDE SEQUENCE [LARGE SCALE GENOMIC DNA]</scope>
    <source>
        <strain evidence="1 2">ATCC 700397</strain>
    </source>
</reference>
<evidence type="ECO:0000313" key="1">
    <source>
        <dbReference type="EMBL" id="PQB08352.1"/>
    </source>
</evidence>
<dbReference type="EMBL" id="MQUA01000013">
    <property type="protein sequence ID" value="PQB08352.1"/>
    <property type="molecule type" value="Genomic_DNA"/>
</dbReference>
<comment type="caution">
    <text evidence="1">The sequence shown here is derived from an EMBL/GenBank/DDBJ whole genome shotgun (WGS) entry which is preliminary data.</text>
</comment>
<dbReference type="AlphaFoldDB" id="A0A2S7L0B3"/>
<sequence length="62" mass="7027">MVSNSTIYNLSKFYLGIVRPEIAVDFLYSFSSLETGISTSWNSTISDNEPIIRFSVVLNIYL</sequence>
<name>A0A2S7L0B3_9FLAO</name>
<evidence type="ECO:0000313" key="2">
    <source>
        <dbReference type="Proteomes" id="UP000239522"/>
    </source>
</evidence>
<accession>A0A2S7L0B3</accession>
<protein>
    <submittedName>
        <fullName evidence="1">Uncharacterized protein</fullName>
    </submittedName>
</protein>
<proteinExistence type="predicted"/>
<dbReference type="Proteomes" id="UP000239522">
    <property type="component" value="Unassembled WGS sequence"/>
</dbReference>